<feature type="domain" description="RCK C-terminal" evidence="8">
    <location>
        <begin position="300"/>
        <end position="384"/>
    </location>
</feature>
<accession>B1ZMS1</accession>
<dbReference type="SUPFAM" id="SSF116726">
    <property type="entry name" value="TrkA C-terminal domain-like"/>
    <property type="match status" value="2"/>
</dbReference>
<dbReference type="Proteomes" id="UP000007013">
    <property type="component" value="Chromosome"/>
</dbReference>
<evidence type="ECO:0000313" key="10">
    <source>
        <dbReference type="Proteomes" id="UP000007013"/>
    </source>
</evidence>
<dbReference type="HOGENOM" id="CLU_005170_6_1_0"/>
<dbReference type="KEGG" id="ote:Oter_2066"/>
<dbReference type="EMBL" id="CP001032">
    <property type="protein sequence ID" value="ACB75349.1"/>
    <property type="molecule type" value="Genomic_DNA"/>
</dbReference>
<dbReference type="GO" id="GO:0006813">
    <property type="term" value="P:potassium ion transport"/>
    <property type="evidence" value="ECO:0007669"/>
    <property type="project" value="InterPro"/>
</dbReference>
<evidence type="ECO:0000259" key="8">
    <source>
        <dbReference type="PROSITE" id="PS51202"/>
    </source>
</evidence>
<evidence type="ECO:0000256" key="3">
    <source>
        <dbReference type="ARBA" id="ARBA00022692"/>
    </source>
</evidence>
<feature type="domain" description="RCK C-terminal" evidence="8">
    <location>
        <begin position="208"/>
        <end position="292"/>
    </location>
</feature>
<keyword evidence="5 7" id="KW-1133">Transmembrane helix</keyword>
<gene>
    <name evidence="9" type="ordered locus">Oter_2066</name>
</gene>
<keyword evidence="10" id="KW-1185">Reference proteome</keyword>
<dbReference type="Pfam" id="PF02080">
    <property type="entry name" value="TrkA_C"/>
    <property type="match status" value="2"/>
</dbReference>
<keyword evidence="6 7" id="KW-0472">Membrane</keyword>
<evidence type="ECO:0000256" key="2">
    <source>
        <dbReference type="ARBA" id="ARBA00022448"/>
    </source>
</evidence>
<reference evidence="9 10" key="1">
    <citation type="journal article" date="2011" name="J. Bacteriol.">
        <title>Genome sequence of the verrucomicrobium Opitutus terrae PB90-1, an abundant inhabitant of rice paddy soil ecosystems.</title>
        <authorList>
            <person name="van Passel M.W."/>
            <person name="Kant R."/>
            <person name="Palva A."/>
            <person name="Copeland A."/>
            <person name="Lucas S."/>
            <person name="Lapidus A."/>
            <person name="Glavina del Rio T."/>
            <person name="Pitluck S."/>
            <person name="Goltsman E."/>
            <person name="Clum A."/>
            <person name="Sun H."/>
            <person name="Schmutz J."/>
            <person name="Larimer F.W."/>
            <person name="Land M.L."/>
            <person name="Hauser L."/>
            <person name="Kyrpides N."/>
            <person name="Mikhailova N."/>
            <person name="Richardson P.P."/>
            <person name="Janssen P.H."/>
            <person name="de Vos W.M."/>
            <person name="Smidt H."/>
        </authorList>
    </citation>
    <scope>NUCLEOTIDE SEQUENCE [LARGE SCALE GENOMIC DNA]</scope>
    <source>
        <strain evidence="10">DSM 11246 / JCM 15787 / PB90-1</strain>
    </source>
</reference>
<dbReference type="STRING" id="452637.Oter_2066"/>
<dbReference type="InterPro" id="IPR004680">
    <property type="entry name" value="Cit_transptr-like_dom"/>
</dbReference>
<dbReference type="InterPro" id="IPR006037">
    <property type="entry name" value="RCK_C"/>
</dbReference>
<dbReference type="GO" id="GO:0008324">
    <property type="term" value="F:monoatomic cation transmembrane transporter activity"/>
    <property type="evidence" value="ECO:0007669"/>
    <property type="project" value="InterPro"/>
</dbReference>
<feature type="transmembrane region" description="Helical" evidence="7">
    <location>
        <begin position="27"/>
        <end position="44"/>
    </location>
</feature>
<feature type="transmembrane region" description="Helical" evidence="7">
    <location>
        <begin position="401"/>
        <end position="418"/>
    </location>
</feature>
<keyword evidence="3 7" id="KW-0812">Transmembrane</keyword>
<evidence type="ECO:0000256" key="6">
    <source>
        <dbReference type="ARBA" id="ARBA00023136"/>
    </source>
</evidence>
<dbReference type="eggNOG" id="COG0471">
    <property type="taxonomic scope" value="Bacteria"/>
</dbReference>
<keyword evidence="4" id="KW-0677">Repeat</keyword>
<dbReference type="PANTHER" id="PTHR43652">
    <property type="entry name" value="BASIC AMINO ACID ANTIPORTER YFCC-RELATED"/>
    <property type="match status" value="1"/>
</dbReference>
<feature type="transmembrane region" description="Helical" evidence="7">
    <location>
        <begin position="89"/>
        <end position="119"/>
    </location>
</feature>
<evidence type="ECO:0000256" key="4">
    <source>
        <dbReference type="ARBA" id="ARBA00022737"/>
    </source>
</evidence>
<dbReference type="OrthoDB" id="9765532at2"/>
<feature type="transmembrane region" description="Helical" evidence="7">
    <location>
        <begin position="447"/>
        <end position="465"/>
    </location>
</feature>
<dbReference type="InterPro" id="IPR051679">
    <property type="entry name" value="DASS-Related_Transporters"/>
</dbReference>
<comment type="subcellular location">
    <subcellularLocation>
        <location evidence="1">Membrane</location>
        <topology evidence="1">Multi-pass membrane protein</topology>
    </subcellularLocation>
</comment>
<feature type="transmembrane region" description="Helical" evidence="7">
    <location>
        <begin position="538"/>
        <end position="556"/>
    </location>
</feature>
<protein>
    <submittedName>
        <fullName evidence="9">TrkA-C domain protein</fullName>
    </submittedName>
</protein>
<feature type="transmembrane region" description="Helical" evidence="7">
    <location>
        <begin position="178"/>
        <end position="196"/>
    </location>
</feature>
<dbReference type="PROSITE" id="PS51202">
    <property type="entry name" value="RCK_C"/>
    <property type="match status" value="2"/>
</dbReference>
<feature type="transmembrane region" description="Helical" evidence="7">
    <location>
        <begin position="140"/>
        <end position="166"/>
    </location>
</feature>
<name>B1ZMS1_OPITP</name>
<evidence type="ECO:0000313" key="9">
    <source>
        <dbReference type="EMBL" id="ACB75349.1"/>
    </source>
</evidence>
<evidence type="ECO:0000256" key="1">
    <source>
        <dbReference type="ARBA" id="ARBA00004141"/>
    </source>
</evidence>
<evidence type="ECO:0000256" key="5">
    <source>
        <dbReference type="ARBA" id="ARBA00022989"/>
    </source>
</evidence>
<dbReference type="Gene3D" id="3.30.70.1450">
    <property type="entry name" value="Regulator of K+ conductance, C-terminal domain"/>
    <property type="match status" value="2"/>
</dbReference>
<dbReference type="PANTHER" id="PTHR43652:SF2">
    <property type="entry name" value="BASIC AMINO ACID ANTIPORTER YFCC-RELATED"/>
    <property type="match status" value="1"/>
</dbReference>
<feature type="transmembrane region" description="Helical" evidence="7">
    <location>
        <begin position="517"/>
        <end position="533"/>
    </location>
</feature>
<feature type="transmembrane region" description="Helical" evidence="7">
    <location>
        <begin position="576"/>
        <end position="596"/>
    </location>
</feature>
<dbReference type="Pfam" id="PF03600">
    <property type="entry name" value="CitMHS"/>
    <property type="match status" value="1"/>
</dbReference>
<sequence>MTWQIALVFVLLAATLASFMREKFPPDLTALALLVVLIATRLLPMEKAFSVFANPAPITIGAMFVLSAALVKCGAIDLFFTLIERSAGWYYGVVVGLLVLVVGAISAFVNNTPVVVVFLPVVLGLARRMQLSPSKLLIPLSYAAILGGTCTLIGTSTNLIVNSIAVAKGLPSIRMFELAWLGIPTLLTAAVYLAIVGRRLLPDREMLTSILSSEERREYITEAFVQPGSAVPGKTIAEAGLTHRRGIRVLELVRDGIPISLETPRLRLEAGDRLLLACRPKGIVHTRGIAGVDLISELNVGLEQIAAHEGSIVEGVLAPASELVGRTLRELKFRQRFRMVVLAIHRQGLNLREQLDSTPLRAGDVLLMMGTDPAIQALRAGQDIILFDQAPLPARAMNKRLPLAMAVVGAIIATASLNWVPIELGALAGAVLLCATGCIKPRDAYHAIEWNILFLIFGMLAMGHAMEHTGAAAYVAHNIVSFVNYVVPLDHRAIVMLACIYLVTAVFTEILSNNAVAALMAPIAIGVAVALHVNPQPFVVAVMFAASAAFSTPIGYQTNTYVYGVGGYRFGDFLRIGIPLNVLCFVTAVLVIPRIWPL</sequence>
<dbReference type="InterPro" id="IPR036721">
    <property type="entry name" value="RCK_C_sf"/>
</dbReference>
<organism evidence="9 10">
    <name type="scientific">Opitutus terrae (strain DSM 11246 / JCM 15787 / PB90-1)</name>
    <dbReference type="NCBI Taxonomy" id="452637"/>
    <lineage>
        <taxon>Bacteria</taxon>
        <taxon>Pseudomonadati</taxon>
        <taxon>Verrucomicrobiota</taxon>
        <taxon>Opitutia</taxon>
        <taxon>Opitutales</taxon>
        <taxon>Opitutaceae</taxon>
        <taxon>Opitutus</taxon>
    </lineage>
</organism>
<dbReference type="eggNOG" id="COG3273">
    <property type="taxonomic scope" value="Bacteria"/>
</dbReference>
<keyword evidence="2" id="KW-0813">Transport</keyword>
<dbReference type="GO" id="GO:0005886">
    <property type="term" value="C:plasma membrane"/>
    <property type="evidence" value="ECO:0007669"/>
    <property type="project" value="TreeGrafter"/>
</dbReference>
<evidence type="ECO:0000256" key="7">
    <source>
        <dbReference type="SAM" id="Phobius"/>
    </source>
</evidence>
<feature type="transmembrane region" description="Helical" evidence="7">
    <location>
        <begin position="56"/>
        <end position="83"/>
    </location>
</feature>
<dbReference type="AlphaFoldDB" id="B1ZMS1"/>
<proteinExistence type="predicted"/>
<dbReference type="RefSeq" id="WP_012374886.1">
    <property type="nucleotide sequence ID" value="NC_010571.1"/>
</dbReference>